<keyword evidence="1" id="KW-0732">Signal</keyword>
<dbReference type="EMBL" id="VFOZ01000001">
    <property type="protein sequence ID" value="TQL99150.1"/>
    <property type="molecule type" value="Genomic_DNA"/>
</dbReference>
<feature type="chain" id="PRO_5021953287" description="SGNH domain-containing protein" evidence="1">
    <location>
        <begin position="26"/>
        <end position="282"/>
    </location>
</feature>
<evidence type="ECO:0000313" key="4">
    <source>
        <dbReference type="Proteomes" id="UP000316096"/>
    </source>
</evidence>
<comment type="caution">
    <text evidence="3">The sequence shown here is derived from an EMBL/GenBank/DDBJ whole genome shotgun (WGS) entry which is preliminary data.</text>
</comment>
<name>A0A543CQ95_9ACTN</name>
<accession>A0A543CQ95</accession>
<evidence type="ECO:0000256" key="1">
    <source>
        <dbReference type="SAM" id="SignalP"/>
    </source>
</evidence>
<dbReference type="Gene3D" id="3.40.50.1110">
    <property type="entry name" value="SGNH hydrolase"/>
    <property type="match status" value="1"/>
</dbReference>
<dbReference type="Pfam" id="PF19040">
    <property type="entry name" value="SGNH"/>
    <property type="match status" value="1"/>
</dbReference>
<dbReference type="OrthoDB" id="3404679at2"/>
<sequence length="282" mass="30068">MAGRTLRRLSLALLAGVLPLSAARADPSPPHHMNLPKPTPRGGDAAPFVVTGSPAADTAPTVAVIGDSVARDYAYYLARELGPRGVRIVDGALSGCPVGTLQLISRIHDRIAPLRGGACPKLVTDKQRAVVARFSPKIILWHSITEMWSIADGKGEVPSGSTEWGRRVMAQWDDTLGRITRGGARVVVILPLWYERSAPHRLDGPGPSVEKLRDLYVRWAARHQVGVVDVAPLACPGGPPCAPVRGVDFRPDTTHYDDPGGVQVAAYLRAHVPALARLAGGR</sequence>
<reference evidence="3 4" key="1">
    <citation type="submission" date="2019-06" db="EMBL/GenBank/DDBJ databases">
        <title>Sequencing the genomes of 1000 actinobacteria strains.</title>
        <authorList>
            <person name="Klenk H.-P."/>
        </authorList>
    </citation>
    <scope>NUCLEOTIDE SEQUENCE [LARGE SCALE GENOMIC DNA]</scope>
    <source>
        <strain evidence="3 4">DSM 102200</strain>
    </source>
</reference>
<keyword evidence="4" id="KW-1185">Reference proteome</keyword>
<evidence type="ECO:0000259" key="2">
    <source>
        <dbReference type="Pfam" id="PF19040"/>
    </source>
</evidence>
<evidence type="ECO:0000313" key="3">
    <source>
        <dbReference type="EMBL" id="TQL99150.1"/>
    </source>
</evidence>
<gene>
    <name evidence="3" type="ORF">FB559_4806</name>
</gene>
<dbReference type="SUPFAM" id="SSF52266">
    <property type="entry name" value="SGNH hydrolase"/>
    <property type="match status" value="1"/>
</dbReference>
<dbReference type="AlphaFoldDB" id="A0A543CQ95"/>
<feature type="signal peptide" evidence="1">
    <location>
        <begin position="1"/>
        <end position="25"/>
    </location>
</feature>
<dbReference type="Proteomes" id="UP000316096">
    <property type="component" value="Unassembled WGS sequence"/>
</dbReference>
<dbReference type="RefSeq" id="WP_141957732.1">
    <property type="nucleotide sequence ID" value="NZ_VFOZ01000001.1"/>
</dbReference>
<protein>
    <recommendedName>
        <fullName evidence="2">SGNH domain-containing protein</fullName>
    </recommendedName>
</protein>
<feature type="domain" description="SGNH" evidence="2">
    <location>
        <begin position="51"/>
        <end position="246"/>
    </location>
</feature>
<organism evidence="3 4">
    <name type="scientific">Actinoallomurus bryophytorum</name>
    <dbReference type="NCBI Taxonomy" id="1490222"/>
    <lineage>
        <taxon>Bacteria</taxon>
        <taxon>Bacillati</taxon>
        <taxon>Actinomycetota</taxon>
        <taxon>Actinomycetes</taxon>
        <taxon>Streptosporangiales</taxon>
        <taxon>Thermomonosporaceae</taxon>
        <taxon>Actinoallomurus</taxon>
    </lineage>
</organism>
<dbReference type="InterPro" id="IPR043968">
    <property type="entry name" value="SGNH"/>
</dbReference>
<dbReference type="InterPro" id="IPR036514">
    <property type="entry name" value="SGNH_hydro_sf"/>
</dbReference>
<proteinExistence type="predicted"/>